<keyword evidence="1" id="KW-1133">Transmembrane helix</keyword>
<keyword evidence="1" id="KW-0812">Transmembrane</keyword>
<proteinExistence type="predicted"/>
<dbReference type="PANTHER" id="PTHR36833">
    <property type="entry name" value="SLR0610 PROTEIN-RELATED"/>
    <property type="match status" value="1"/>
</dbReference>
<dbReference type="PANTHER" id="PTHR36833:SF1">
    <property type="entry name" value="INTEGRAL MEMBRANE TRANSPORT PROTEIN"/>
    <property type="match status" value="1"/>
</dbReference>
<feature type="transmembrane region" description="Helical" evidence="1">
    <location>
        <begin position="157"/>
        <end position="183"/>
    </location>
</feature>
<name>A0A833H1A8_9LEPT</name>
<dbReference type="InterPro" id="IPR010390">
    <property type="entry name" value="ABC-2_transporter-like"/>
</dbReference>
<dbReference type="Proteomes" id="UP000460298">
    <property type="component" value="Unassembled WGS sequence"/>
</dbReference>
<gene>
    <name evidence="2" type="ORF">F9K24_10580</name>
</gene>
<feature type="transmembrane region" description="Helical" evidence="1">
    <location>
        <begin position="35"/>
        <end position="60"/>
    </location>
</feature>
<organism evidence="2 3">
    <name type="scientific">Leptonema illini</name>
    <dbReference type="NCBI Taxonomy" id="183"/>
    <lineage>
        <taxon>Bacteria</taxon>
        <taxon>Pseudomonadati</taxon>
        <taxon>Spirochaetota</taxon>
        <taxon>Spirochaetia</taxon>
        <taxon>Leptospirales</taxon>
        <taxon>Leptospiraceae</taxon>
        <taxon>Leptonema</taxon>
    </lineage>
</organism>
<feature type="transmembrane region" description="Helical" evidence="1">
    <location>
        <begin position="204"/>
        <end position="224"/>
    </location>
</feature>
<evidence type="ECO:0008006" key="4">
    <source>
        <dbReference type="Google" id="ProtNLM"/>
    </source>
</evidence>
<dbReference type="Pfam" id="PF06182">
    <property type="entry name" value="ABC2_membrane_6"/>
    <property type="match status" value="1"/>
</dbReference>
<accession>A0A833H1A8</accession>
<feature type="transmembrane region" description="Helical" evidence="1">
    <location>
        <begin position="244"/>
        <end position="264"/>
    </location>
</feature>
<feature type="transmembrane region" description="Helical" evidence="1">
    <location>
        <begin position="72"/>
        <end position="93"/>
    </location>
</feature>
<protein>
    <recommendedName>
        <fullName evidence="4">ABC transporter permease</fullName>
    </recommendedName>
</protein>
<dbReference type="AlphaFoldDB" id="A0A833H1A8"/>
<evidence type="ECO:0000313" key="3">
    <source>
        <dbReference type="Proteomes" id="UP000460298"/>
    </source>
</evidence>
<feature type="transmembrane region" description="Helical" evidence="1">
    <location>
        <begin position="127"/>
        <end position="145"/>
    </location>
</feature>
<reference evidence="2 3" key="1">
    <citation type="submission" date="2019-10" db="EMBL/GenBank/DDBJ databases">
        <title>Extracellular Electron Transfer in a Candidatus Methanoperedens spp. Enrichment Culture.</title>
        <authorList>
            <person name="Berger S."/>
            <person name="Rangel Shaw D."/>
            <person name="Berben T."/>
            <person name="In 'T Zandt M."/>
            <person name="Frank J."/>
            <person name="Reimann J."/>
            <person name="Jetten M.S.M."/>
            <person name="Welte C.U."/>
        </authorList>
    </citation>
    <scope>NUCLEOTIDE SEQUENCE [LARGE SCALE GENOMIC DNA]</scope>
    <source>
        <strain evidence="2">SB12</strain>
    </source>
</reference>
<sequence>MSAEVTQIGRWQRLSPYIQLMKSSIQSRMEYRGTFIAFLLTIAGFYLAQIAVIGLMLGRFGTIGGWSPGEMAFLYSLLILSTGCVSAIFSGMLDFSEFIREGTFDRLLLRPLSTLGQVLAMRFDMTGLMHLLLGIAALAFATALLDIEWTAVRVAFLILSVAGGVLILGGVRIIVASICFFTVRNESLQHLIVFSTREFLMYPVSIYIRPVQIFLTFLFPIAFVNFYPAHVLLNRDANTLIAPALAYLAFPVGLLVFIASLYFWRVGQRHYSSTGS</sequence>
<dbReference type="EMBL" id="WBUI01000009">
    <property type="protein sequence ID" value="KAB2932365.1"/>
    <property type="molecule type" value="Genomic_DNA"/>
</dbReference>
<comment type="caution">
    <text evidence="2">The sequence shown here is derived from an EMBL/GenBank/DDBJ whole genome shotgun (WGS) entry which is preliminary data.</text>
</comment>
<keyword evidence="1" id="KW-0472">Membrane</keyword>
<evidence type="ECO:0000256" key="1">
    <source>
        <dbReference type="SAM" id="Phobius"/>
    </source>
</evidence>
<evidence type="ECO:0000313" key="2">
    <source>
        <dbReference type="EMBL" id="KAB2932365.1"/>
    </source>
</evidence>